<comment type="caution">
    <text evidence="2">The sequence shown here is derived from an EMBL/GenBank/DDBJ whole genome shotgun (WGS) entry which is preliminary data.</text>
</comment>
<evidence type="ECO:0000313" key="1">
    <source>
        <dbReference type="EMBL" id="CAF4387576.1"/>
    </source>
</evidence>
<dbReference type="AlphaFoldDB" id="A0A8S2VLM4"/>
<evidence type="ECO:0000313" key="3">
    <source>
        <dbReference type="Proteomes" id="UP000681720"/>
    </source>
</evidence>
<sequence length="91" mass="10538">MNLIQILLNDPLSSRVKVTKEGTEEPQPSSSSILILLYTSIFLQKRYCHVKPDTIFGQSCPSKGRCQWTCDNRRLREADAIIFHAYDIQFY</sequence>
<dbReference type="Proteomes" id="UP000681720">
    <property type="component" value="Unassembled WGS sequence"/>
</dbReference>
<dbReference type="EMBL" id="CAJOBJ010058195">
    <property type="protein sequence ID" value="CAF4406369.1"/>
    <property type="molecule type" value="Genomic_DNA"/>
</dbReference>
<dbReference type="EMBL" id="CAJOBI010054444">
    <property type="protein sequence ID" value="CAF4387576.1"/>
    <property type="molecule type" value="Genomic_DNA"/>
</dbReference>
<gene>
    <name evidence="2" type="ORF">GIL414_LOCUS30398</name>
    <name evidence="1" type="ORF">SMN809_LOCUS29859</name>
</gene>
<proteinExistence type="predicted"/>
<feature type="non-terminal residue" evidence="2">
    <location>
        <position position="1"/>
    </location>
</feature>
<feature type="non-terminal residue" evidence="2">
    <location>
        <position position="91"/>
    </location>
</feature>
<dbReference type="Proteomes" id="UP000676336">
    <property type="component" value="Unassembled WGS sequence"/>
</dbReference>
<name>A0A8S2VLM4_9BILA</name>
<accession>A0A8S2VLM4</accession>
<reference evidence="2" key="1">
    <citation type="submission" date="2021-02" db="EMBL/GenBank/DDBJ databases">
        <authorList>
            <person name="Nowell W R."/>
        </authorList>
    </citation>
    <scope>NUCLEOTIDE SEQUENCE</scope>
</reference>
<organism evidence="2 3">
    <name type="scientific">Rotaria magnacalcarata</name>
    <dbReference type="NCBI Taxonomy" id="392030"/>
    <lineage>
        <taxon>Eukaryota</taxon>
        <taxon>Metazoa</taxon>
        <taxon>Spiralia</taxon>
        <taxon>Gnathifera</taxon>
        <taxon>Rotifera</taxon>
        <taxon>Eurotatoria</taxon>
        <taxon>Bdelloidea</taxon>
        <taxon>Philodinida</taxon>
        <taxon>Philodinidae</taxon>
        <taxon>Rotaria</taxon>
    </lineage>
</organism>
<protein>
    <submittedName>
        <fullName evidence="2">Uncharacterized protein</fullName>
    </submittedName>
</protein>
<evidence type="ECO:0000313" key="2">
    <source>
        <dbReference type="EMBL" id="CAF4406369.1"/>
    </source>
</evidence>